<dbReference type="SMART" id="SM00567">
    <property type="entry name" value="EZ_HEAT"/>
    <property type="match status" value="6"/>
</dbReference>
<evidence type="ECO:0000313" key="2">
    <source>
        <dbReference type="Proteomes" id="UP000471293"/>
    </source>
</evidence>
<dbReference type="Gene3D" id="1.25.10.10">
    <property type="entry name" value="Leucine-rich Repeat Variant"/>
    <property type="match status" value="3"/>
</dbReference>
<accession>A0A6N9UA49</accession>
<organism evidence="1 2">
    <name type="scientific">Streptomyces halstedii</name>
    <dbReference type="NCBI Taxonomy" id="1944"/>
    <lineage>
        <taxon>Bacteria</taxon>
        <taxon>Bacillati</taxon>
        <taxon>Actinomycetota</taxon>
        <taxon>Actinomycetes</taxon>
        <taxon>Kitasatosporales</taxon>
        <taxon>Streptomycetaceae</taxon>
        <taxon>Streptomyces</taxon>
    </lineage>
</organism>
<comment type="caution">
    <text evidence="1">The sequence shown here is derived from an EMBL/GenBank/DDBJ whole genome shotgun (WGS) entry which is preliminary data.</text>
</comment>
<reference evidence="1 2" key="1">
    <citation type="submission" date="2020-01" db="EMBL/GenBank/DDBJ databases">
        <title>Insect and environment-associated Actinomycetes.</title>
        <authorList>
            <person name="Currrie C."/>
            <person name="Chevrette M."/>
            <person name="Carlson C."/>
            <person name="Stubbendieck R."/>
            <person name="Wendt-Pienkowski E."/>
        </authorList>
    </citation>
    <scope>NUCLEOTIDE SEQUENCE [LARGE SCALE GENOMIC DNA]</scope>
    <source>
        <strain evidence="1 2">SID11342</strain>
    </source>
</reference>
<dbReference type="InterPro" id="IPR016024">
    <property type="entry name" value="ARM-type_fold"/>
</dbReference>
<evidence type="ECO:0000313" key="1">
    <source>
        <dbReference type="EMBL" id="NEA20661.1"/>
    </source>
</evidence>
<dbReference type="AlphaFoldDB" id="A0A6N9UA49"/>
<name>A0A6N9UA49_STRHA</name>
<dbReference type="SUPFAM" id="SSF48371">
    <property type="entry name" value="ARM repeat"/>
    <property type="match status" value="2"/>
</dbReference>
<dbReference type="Proteomes" id="UP000471293">
    <property type="component" value="Unassembled WGS sequence"/>
</dbReference>
<proteinExistence type="predicted"/>
<gene>
    <name evidence="1" type="ORF">G3I29_35530</name>
</gene>
<dbReference type="EMBL" id="JAAGLQ010000746">
    <property type="protein sequence ID" value="NEA20661.1"/>
    <property type="molecule type" value="Genomic_DNA"/>
</dbReference>
<sequence length="707" mass="74238">MLFGIVPRMMISEIDGVDWESMSHAYGPASDVPGWLRGMVSADPGVRDEAFSHFYSAAHHQGDVYSCTVASLPFLFEMADSSESPDRASVIGLLLSIGQTCLGMDPEAVYFAPDGTESRAHVDALAVIGERAEVFVRWVRDRDRLVRRPAIEGLGLFLGDSARVVEVLCSLLSGSGMVERLLIVRAVATVALRDPAVHGAAASWLAALAGSTAEVPEVRLAALVHRARCTPGEIGDAVVPAAVGLLRQITPGESGRDDDGSCLAGVESGVTGGSAPAPGVPPQIAGAFEDLERQGRVHAPTTSVLSALHTLLGDRVLERTALLAEQLRSAVPPVRYDAIRMAQELIALWRGDHTGLVVLLAGCLLPGDAYTSAAAAEALGSLGPVSEPARESLASYVEAARAEHGPRVWAAREGLVRRAHQEAVRALAGLGDLRALPSVLTALDEGTDAWRAVQVAGHLSEAAGDLTPRLSKLLAEVDFSDSSQAMSAGALVSVLGELADPAAAPALASAVTAAVRQEQWGTAVSALNALASVGSGSAFALEVVRPLADVQDLHVRVAATAALWELEGDAAFVVPRLVELLDTHQQREAVEVLGRIGQAAAPALPRLRKMLTAGYEWTRVYAAAALWDIGGDAEASAVVETLLAAWAENDATSNHVLACLNRMGPAARPALPRVREELTLLRRSGRFRSISNDEELLATCRAITARS</sequence>
<protein>
    <submittedName>
        <fullName evidence="1">HEAT repeat domain-containing protein</fullName>
    </submittedName>
</protein>
<dbReference type="InterPro" id="IPR011989">
    <property type="entry name" value="ARM-like"/>
</dbReference>
<dbReference type="InterPro" id="IPR004155">
    <property type="entry name" value="PBS_lyase_HEAT"/>
</dbReference>